<protein>
    <submittedName>
        <fullName evidence="2">Uncharacterized protein</fullName>
    </submittedName>
</protein>
<proteinExistence type="predicted"/>
<feature type="region of interest" description="Disordered" evidence="1">
    <location>
        <begin position="1"/>
        <end position="107"/>
    </location>
</feature>
<evidence type="ECO:0000313" key="3">
    <source>
        <dbReference type="Proteomes" id="UP001295444"/>
    </source>
</evidence>
<reference evidence="2" key="1">
    <citation type="submission" date="2022-03" db="EMBL/GenBank/DDBJ databases">
        <authorList>
            <person name="Alioto T."/>
            <person name="Alioto T."/>
            <person name="Gomez Garrido J."/>
        </authorList>
    </citation>
    <scope>NUCLEOTIDE SEQUENCE</scope>
</reference>
<evidence type="ECO:0000256" key="1">
    <source>
        <dbReference type="SAM" id="MobiDB-lite"/>
    </source>
</evidence>
<organism evidence="2 3">
    <name type="scientific">Pelobates cultripes</name>
    <name type="common">Western spadefoot toad</name>
    <dbReference type="NCBI Taxonomy" id="61616"/>
    <lineage>
        <taxon>Eukaryota</taxon>
        <taxon>Metazoa</taxon>
        <taxon>Chordata</taxon>
        <taxon>Craniata</taxon>
        <taxon>Vertebrata</taxon>
        <taxon>Euteleostomi</taxon>
        <taxon>Amphibia</taxon>
        <taxon>Batrachia</taxon>
        <taxon>Anura</taxon>
        <taxon>Pelobatoidea</taxon>
        <taxon>Pelobatidae</taxon>
        <taxon>Pelobates</taxon>
    </lineage>
</organism>
<dbReference type="Proteomes" id="UP001295444">
    <property type="component" value="Chromosome 13"/>
</dbReference>
<evidence type="ECO:0000313" key="2">
    <source>
        <dbReference type="EMBL" id="CAH2327973.1"/>
    </source>
</evidence>
<keyword evidence="3" id="KW-1185">Reference proteome</keyword>
<accession>A0AAD1TMS2</accession>
<sequence length="144" mass="16191">MSGPPHKKLSGTGFKRKRTLREEEEQKTAHSLNKFFNVDQKQKATQSNDEPDCEVEENPVQMDSDEGPSTTMTVDASTSTTVCEQSVEEKSDTDIEEVNSPKSPELQEKDHCITTGFLRSSRLARCHLYLILGYHRNEGACKAK</sequence>
<feature type="compositionally biased region" description="Low complexity" evidence="1">
    <location>
        <begin position="69"/>
        <end position="81"/>
    </location>
</feature>
<dbReference type="AlphaFoldDB" id="A0AAD1TMS2"/>
<dbReference type="EMBL" id="OW240924">
    <property type="protein sequence ID" value="CAH2327973.1"/>
    <property type="molecule type" value="Genomic_DNA"/>
</dbReference>
<feature type="compositionally biased region" description="Basic residues" evidence="1">
    <location>
        <begin position="1"/>
        <end position="19"/>
    </location>
</feature>
<gene>
    <name evidence="2" type="ORF">PECUL_23A016060</name>
</gene>
<name>A0AAD1TMS2_PELCU</name>